<dbReference type="Gene3D" id="3.30.590.20">
    <property type="match status" value="1"/>
</dbReference>
<dbReference type="PIRSF" id="PIRSF012666">
    <property type="entry name" value="UCP012666"/>
    <property type="match status" value="1"/>
</dbReference>
<dbReference type="InterPro" id="IPR014746">
    <property type="entry name" value="Gln_synth/guanido_kin_cat_dom"/>
</dbReference>
<dbReference type="PANTHER" id="PTHR36510:SF3">
    <property type="entry name" value="CONSERVED PROTEIN"/>
    <property type="match status" value="1"/>
</dbReference>
<dbReference type="InterPro" id="IPR016602">
    <property type="entry name" value="UCP012666"/>
</dbReference>
<comment type="catalytic activity">
    <reaction evidence="1">
        <text>L-cysteine + L-glutamate + ATP = gamma-L-glutamyl-L-cysteine + ADP + phosphate + H(+)</text>
        <dbReference type="Rhea" id="RHEA:13285"/>
        <dbReference type="ChEBI" id="CHEBI:15378"/>
        <dbReference type="ChEBI" id="CHEBI:29985"/>
        <dbReference type="ChEBI" id="CHEBI:30616"/>
        <dbReference type="ChEBI" id="CHEBI:35235"/>
        <dbReference type="ChEBI" id="CHEBI:43474"/>
        <dbReference type="ChEBI" id="CHEBI:58173"/>
        <dbReference type="ChEBI" id="CHEBI:456216"/>
        <dbReference type="EC" id="6.3.2.2"/>
    </reaction>
</comment>
<dbReference type="EMBL" id="JPMV01000033">
    <property type="protein sequence ID" value="KGI80384.1"/>
    <property type="molecule type" value="Genomic_DNA"/>
</dbReference>
<organism evidence="2 5">
    <name type="scientific">Actinopolyspora erythraea</name>
    <dbReference type="NCBI Taxonomy" id="414996"/>
    <lineage>
        <taxon>Bacteria</taxon>
        <taxon>Bacillati</taxon>
        <taxon>Actinomycetota</taxon>
        <taxon>Actinomycetes</taxon>
        <taxon>Actinopolysporales</taxon>
        <taxon>Actinopolysporaceae</taxon>
        <taxon>Actinopolyspora</taxon>
    </lineage>
</organism>
<reference evidence="3 4" key="1">
    <citation type="journal article" date="2014" name="PLoS ONE">
        <title>Identification and Characterization of a New Erythromycin Biosynthetic Gene Cluster in Actinopolyspora erythraea YIM90600, a Novel Erythronolide-Producing Halophilic Actinomycete Isolated from Salt Field.</title>
        <authorList>
            <person name="Chen D."/>
            <person name="Feng J."/>
            <person name="Huang L."/>
            <person name="Zhang Q."/>
            <person name="Wu J."/>
            <person name="Zhu X."/>
            <person name="Duan Y."/>
            <person name="Xu Z."/>
        </authorList>
    </citation>
    <scope>NUCLEOTIDE SEQUENCE [LARGE SCALE GENOMIC DNA]</scope>
    <source>
        <strain evidence="3 4">YIM90600</strain>
    </source>
</reference>
<dbReference type="PANTHER" id="PTHR36510">
    <property type="entry name" value="GLUTAMATE--CYSTEINE LIGASE 2-RELATED"/>
    <property type="match status" value="1"/>
</dbReference>
<dbReference type="Proteomes" id="UP000215043">
    <property type="component" value="Chromosome"/>
</dbReference>
<dbReference type="SUPFAM" id="SSF55931">
    <property type="entry name" value="Glutamine synthetase/guanido kinase"/>
    <property type="match status" value="1"/>
</dbReference>
<evidence type="ECO:0000256" key="1">
    <source>
        <dbReference type="ARBA" id="ARBA00048819"/>
    </source>
</evidence>
<evidence type="ECO:0000313" key="2">
    <source>
        <dbReference type="EMBL" id="ASU77403.1"/>
    </source>
</evidence>
<dbReference type="InterPro" id="IPR006336">
    <property type="entry name" value="GCS2"/>
</dbReference>
<dbReference type="InterPro" id="IPR050141">
    <property type="entry name" value="GCL_type2/YbdK_subfam"/>
</dbReference>
<dbReference type="RefSeq" id="WP_043575973.1">
    <property type="nucleotide sequence ID" value="NZ_CP022752.1"/>
</dbReference>
<dbReference type="Proteomes" id="UP000029737">
    <property type="component" value="Unassembled WGS sequence"/>
</dbReference>
<dbReference type="AlphaFoldDB" id="A0A099D2V2"/>
<evidence type="ECO:0000313" key="5">
    <source>
        <dbReference type="Proteomes" id="UP000215043"/>
    </source>
</evidence>
<keyword evidence="2" id="KW-0436">Ligase</keyword>
<sequence>MGKQNVISRAFRPGDRQRYRDKMQRGLDALARMLAEGNFSFPHQQMGLEMELSLVDEGMNPSMSNAEVLEKIGDPSFTTELGQHNLEFNVRPRVLAGRGALELEDELRASLVNADSKARDTGARLVMIGTLPTLRSSHFDPRWLSHPARYGLLNQQICAARGEEILLHMAGTPLGESEQERLRSHAESILPSSACTSVQLHLQVAPEDFAAHWNAAQCLAGVQVAVGANSPFLLGKALWQETRIPLFQQATDTRPEELKNQGVRPRVWFGDRWITSIFDLFEENVRYFPSLMPESEEEDPVAALNSGRAPTLSELRLHNGTIWRWNRPVYDLAEGVPHLRVENRVLPAGPTVIDMLANAAFFYGAQRALAEQDRPLWSQMSFAAAEENFYSGARHGMNARLYWPGLGWVPADELMLRKLLPMAYEGLRACGVSAEIGERHLGVLEQRCKTGQTGAAWQRETVMRLQRSRDRQPALIEMLRRYIELSESGEPVHTWPVT</sequence>
<name>A0A099D2V2_9ACTN</name>
<dbReference type="GO" id="GO:0004357">
    <property type="term" value="F:glutamate-cysteine ligase activity"/>
    <property type="evidence" value="ECO:0007669"/>
    <property type="project" value="UniProtKB-EC"/>
</dbReference>
<dbReference type="Pfam" id="PF04107">
    <property type="entry name" value="GCS2"/>
    <property type="match status" value="1"/>
</dbReference>
<dbReference type="OrthoDB" id="240589at2"/>
<accession>A0A099D2V2</accession>
<protein>
    <submittedName>
        <fullName evidence="2">Glutamate--cysteine ligase</fullName>
    </submittedName>
</protein>
<evidence type="ECO:0000313" key="4">
    <source>
        <dbReference type="Proteomes" id="UP000029737"/>
    </source>
</evidence>
<gene>
    <name evidence="2" type="ORF">CDG81_02765</name>
    <name evidence="3" type="ORF">IL38_18215</name>
</gene>
<dbReference type="GO" id="GO:0042398">
    <property type="term" value="P:modified amino acid biosynthetic process"/>
    <property type="evidence" value="ECO:0007669"/>
    <property type="project" value="InterPro"/>
</dbReference>
<proteinExistence type="predicted"/>
<dbReference type="EMBL" id="CP022752">
    <property type="protein sequence ID" value="ASU77403.1"/>
    <property type="molecule type" value="Genomic_DNA"/>
</dbReference>
<dbReference type="eggNOG" id="COG1473">
    <property type="taxonomic scope" value="Bacteria"/>
</dbReference>
<reference evidence="2 5" key="2">
    <citation type="submission" date="2017-08" db="EMBL/GenBank/DDBJ databases">
        <title>The complete genome sequence of moderately halophilic actinomycete Actinopolyspora erythraea YIM 90600, the producer of novel erythromycin, novel actinopolysporins A-C and tubercidin.</title>
        <authorList>
            <person name="Yin M."/>
            <person name="Tang S."/>
        </authorList>
    </citation>
    <scope>NUCLEOTIDE SEQUENCE [LARGE SCALE GENOMIC DNA]</scope>
    <source>
        <strain evidence="2 5">YIM 90600</strain>
    </source>
</reference>
<evidence type="ECO:0000313" key="3">
    <source>
        <dbReference type="EMBL" id="KGI80384.1"/>
    </source>
</evidence>
<dbReference type="KEGG" id="aey:CDG81_02765"/>
<keyword evidence="4" id="KW-1185">Reference proteome</keyword>
<dbReference type="HOGENOM" id="CLU_029030_0_0_11"/>